<protein>
    <submittedName>
        <fullName evidence="2">Uncharacterized protein</fullName>
    </submittedName>
</protein>
<evidence type="ECO:0000313" key="3">
    <source>
        <dbReference type="Proteomes" id="UP000801492"/>
    </source>
</evidence>
<feature type="region of interest" description="Disordered" evidence="1">
    <location>
        <begin position="1"/>
        <end position="47"/>
    </location>
</feature>
<gene>
    <name evidence="2" type="ORF">ILUMI_09297</name>
</gene>
<sequence>MRILLVKVQKPQERRQSQARVRQARQVDRDDEETQTRNTSNKNAAGKERLIRWESRILRRILGGKRTEEEYKREDKYEDLRDV</sequence>
<keyword evidence="3" id="KW-1185">Reference proteome</keyword>
<dbReference type="EMBL" id="VTPC01004676">
    <property type="protein sequence ID" value="KAF2896878.1"/>
    <property type="molecule type" value="Genomic_DNA"/>
</dbReference>
<dbReference type="Proteomes" id="UP000801492">
    <property type="component" value="Unassembled WGS sequence"/>
</dbReference>
<comment type="caution">
    <text evidence="2">The sequence shown here is derived from an EMBL/GenBank/DDBJ whole genome shotgun (WGS) entry which is preliminary data.</text>
</comment>
<dbReference type="AlphaFoldDB" id="A0A8K0GG49"/>
<accession>A0A8K0GG49</accession>
<name>A0A8K0GG49_IGNLU</name>
<organism evidence="2 3">
    <name type="scientific">Ignelater luminosus</name>
    <name type="common">Cucubano</name>
    <name type="synonym">Pyrophorus luminosus</name>
    <dbReference type="NCBI Taxonomy" id="2038154"/>
    <lineage>
        <taxon>Eukaryota</taxon>
        <taxon>Metazoa</taxon>
        <taxon>Ecdysozoa</taxon>
        <taxon>Arthropoda</taxon>
        <taxon>Hexapoda</taxon>
        <taxon>Insecta</taxon>
        <taxon>Pterygota</taxon>
        <taxon>Neoptera</taxon>
        <taxon>Endopterygota</taxon>
        <taxon>Coleoptera</taxon>
        <taxon>Polyphaga</taxon>
        <taxon>Elateriformia</taxon>
        <taxon>Elateroidea</taxon>
        <taxon>Elateridae</taxon>
        <taxon>Agrypninae</taxon>
        <taxon>Pyrophorini</taxon>
        <taxon>Ignelater</taxon>
    </lineage>
</organism>
<evidence type="ECO:0000313" key="2">
    <source>
        <dbReference type="EMBL" id="KAF2896878.1"/>
    </source>
</evidence>
<evidence type="ECO:0000256" key="1">
    <source>
        <dbReference type="SAM" id="MobiDB-lite"/>
    </source>
</evidence>
<reference evidence="2" key="1">
    <citation type="submission" date="2019-08" db="EMBL/GenBank/DDBJ databases">
        <title>The genome of the North American firefly Photinus pyralis.</title>
        <authorList>
            <consortium name="Photinus pyralis genome working group"/>
            <person name="Fallon T.R."/>
            <person name="Sander Lower S.E."/>
            <person name="Weng J.-K."/>
        </authorList>
    </citation>
    <scope>NUCLEOTIDE SEQUENCE</scope>
    <source>
        <strain evidence="2">TRF0915ILg1</strain>
        <tissue evidence="2">Whole body</tissue>
    </source>
</reference>
<proteinExistence type="predicted"/>